<reference evidence="8 9" key="1">
    <citation type="journal article" date="2019" name="Nat. Med.">
        <title>A library of human gut bacterial isolates paired with longitudinal multiomics data enables mechanistic microbiome research.</title>
        <authorList>
            <person name="Poyet M."/>
            <person name="Groussin M."/>
            <person name="Gibbons S.M."/>
            <person name="Avila-Pacheco J."/>
            <person name="Jiang X."/>
            <person name="Kearney S.M."/>
            <person name="Perrotta A.R."/>
            <person name="Berdy B."/>
            <person name="Zhao S."/>
            <person name="Lieberman T.D."/>
            <person name="Swanson P.K."/>
            <person name="Smith M."/>
            <person name="Roesemann S."/>
            <person name="Alexander J.E."/>
            <person name="Rich S.A."/>
            <person name="Livny J."/>
            <person name="Vlamakis H."/>
            <person name="Clish C."/>
            <person name="Bullock K."/>
            <person name="Deik A."/>
            <person name="Scott J."/>
            <person name="Pierce K.A."/>
            <person name="Xavier R.J."/>
            <person name="Alm E.J."/>
        </authorList>
    </citation>
    <scope>NUCLEOTIDE SEQUENCE [LARGE SCALE GENOMIC DNA]</scope>
    <source>
        <strain evidence="8 9">BIOML-A1</strain>
    </source>
</reference>
<feature type="domain" description="SpaA-like prealbumin fold" evidence="7">
    <location>
        <begin position="519"/>
        <end position="595"/>
    </location>
</feature>
<dbReference type="Pfam" id="PF08341">
    <property type="entry name" value="TED"/>
    <property type="match status" value="1"/>
</dbReference>
<dbReference type="RefSeq" id="WP_155219364.1">
    <property type="nucleotide sequence ID" value="NZ_WNAJ01000007.1"/>
</dbReference>
<keyword evidence="4" id="KW-1133">Transmembrane helix</keyword>
<feature type="domain" description="Thioester" evidence="6">
    <location>
        <begin position="88"/>
        <end position="214"/>
    </location>
</feature>
<protein>
    <submittedName>
        <fullName evidence="8">TonB-dependent receptor</fullName>
    </submittedName>
</protein>
<organism evidence="8 9">
    <name type="scientific">Roseburia intestinalis</name>
    <dbReference type="NCBI Taxonomy" id="166486"/>
    <lineage>
        <taxon>Bacteria</taxon>
        <taxon>Bacillati</taxon>
        <taxon>Bacillota</taxon>
        <taxon>Clostridia</taxon>
        <taxon>Lachnospirales</taxon>
        <taxon>Lachnospiraceae</taxon>
        <taxon>Roseburia</taxon>
    </lineage>
</organism>
<dbReference type="InterPro" id="IPR013783">
    <property type="entry name" value="Ig-like_fold"/>
</dbReference>
<name>A0A6L6L3K9_9FIRM</name>
<dbReference type="EMBL" id="WNAJ01000007">
    <property type="protein sequence ID" value="MTR84998.1"/>
    <property type="molecule type" value="Genomic_DNA"/>
</dbReference>
<keyword evidence="3 5" id="KW-0732">Signal</keyword>
<feature type="chain" id="PRO_5026688094" evidence="5">
    <location>
        <begin position="33"/>
        <end position="1419"/>
    </location>
</feature>
<dbReference type="SUPFAM" id="SSF49452">
    <property type="entry name" value="Starch-binding domain-like"/>
    <property type="match status" value="1"/>
</dbReference>
<evidence type="ECO:0000313" key="8">
    <source>
        <dbReference type="EMBL" id="MTR84998.1"/>
    </source>
</evidence>
<evidence type="ECO:0000256" key="5">
    <source>
        <dbReference type="SAM" id="SignalP"/>
    </source>
</evidence>
<evidence type="ECO:0000256" key="4">
    <source>
        <dbReference type="SAM" id="Phobius"/>
    </source>
</evidence>
<dbReference type="Proteomes" id="UP000478483">
    <property type="component" value="Unassembled WGS sequence"/>
</dbReference>
<feature type="domain" description="SpaA-like prealbumin fold" evidence="7">
    <location>
        <begin position="1184"/>
        <end position="1278"/>
    </location>
</feature>
<proteinExistence type="inferred from homology"/>
<feature type="domain" description="SpaA-like prealbumin fold" evidence="7">
    <location>
        <begin position="893"/>
        <end position="949"/>
    </location>
</feature>
<feature type="domain" description="SpaA-like prealbumin fold" evidence="7">
    <location>
        <begin position="340"/>
        <end position="419"/>
    </location>
</feature>
<evidence type="ECO:0000256" key="2">
    <source>
        <dbReference type="ARBA" id="ARBA00022525"/>
    </source>
</evidence>
<feature type="signal peptide" evidence="5">
    <location>
        <begin position="1"/>
        <end position="32"/>
    </location>
</feature>
<feature type="domain" description="SpaA-like prealbumin fold" evidence="7">
    <location>
        <begin position="636"/>
        <end position="715"/>
    </location>
</feature>
<dbReference type="Gene3D" id="2.60.40.1120">
    <property type="entry name" value="Carboxypeptidase-like, regulatory domain"/>
    <property type="match status" value="1"/>
</dbReference>
<dbReference type="InterPro" id="IPR041033">
    <property type="entry name" value="SpaA_PFL_dom_1"/>
</dbReference>
<dbReference type="InterPro" id="IPR013784">
    <property type="entry name" value="Carb-bd-like_fold"/>
</dbReference>
<evidence type="ECO:0000259" key="7">
    <source>
        <dbReference type="Pfam" id="PF17802"/>
    </source>
</evidence>
<dbReference type="GO" id="GO:0030246">
    <property type="term" value="F:carbohydrate binding"/>
    <property type="evidence" value="ECO:0007669"/>
    <property type="project" value="InterPro"/>
</dbReference>
<feature type="transmembrane region" description="Helical" evidence="4">
    <location>
        <begin position="1388"/>
        <end position="1410"/>
    </location>
</feature>
<evidence type="ECO:0000259" key="6">
    <source>
        <dbReference type="Pfam" id="PF08341"/>
    </source>
</evidence>
<dbReference type="SUPFAM" id="SSF49478">
    <property type="entry name" value="Cna protein B-type domain"/>
    <property type="match status" value="2"/>
</dbReference>
<keyword evidence="4" id="KW-0812">Transmembrane</keyword>
<keyword evidence="8" id="KW-0675">Receptor</keyword>
<feature type="domain" description="SpaA-like prealbumin fold" evidence="7">
    <location>
        <begin position="1088"/>
        <end position="1180"/>
    </location>
</feature>
<dbReference type="InterPro" id="IPR013552">
    <property type="entry name" value="Thioester_dom"/>
</dbReference>
<keyword evidence="4" id="KW-0472">Membrane</keyword>
<feature type="domain" description="SpaA-like prealbumin fold" evidence="7">
    <location>
        <begin position="1291"/>
        <end position="1375"/>
    </location>
</feature>
<feature type="domain" description="SpaA-like prealbumin fold" evidence="7">
    <location>
        <begin position="989"/>
        <end position="1065"/>
    </location>
</feature>
<comment type="similarity">
    <text evidence="1">Belongs to the serine-aspartate repeat-containing protein (SDr) family.</text>
</comment>
<gene>
    <name evidence="8" type="ORF">GMD50_07970</name>
</gene>
<evidence type="ECO:0000313" key="9">
    <source>
        <dbReference type="Proteomes" id="UP000478483"/>
    </source>
</evidence>
<dbReference type="Pfam" id="PF17802">
    <property type="entry name" value="SpaA"/>
    <property type="match status" value="9"/>
</dbReference>
<dbReference type="PANTHER" id="PTHR36108">
    <property type="entry name" value="COLOSSIN-B-RELATED"/>
    <property type="match status" value="1"/>
</dbReference>
<accession>A0A6L6L3K9</accession>
<comment type="caution">
    <text evidence="8">The sequence shown here is derived from an EMBL/GenBank/DDBJ whole genome shotgun (WGS) entry which is preliminary data.</text>
</comment>
<dbReference type="PANTHER" id="PTHR36108:SF13">
    <property type="entry name" value="COLOSSIN-B-RELATED"/>
    <property type="match status" value="1"/>
</dbReference>
<evidence type="ECO:0000256" key="1">
    <source>
        <dbReference type="ARBA" id="ARBA00007257"/>
    </source>
</evidence>
<feature type="domain" description="SpaA-like prealbumin fold" evidence="7">
    <location>
        <begin position="722"/>
        <end position="815"/>
    </location>
</feature>
<dbReference type="Gene3D" id="2.60.40.10">
    <property type="entry name" value="Immunoglobulins"/>
    <property type="match status" value="9"/>
</dbReference>
<keyword evidence="2" id="KW-0964">Secreted</keyword>
<sequence>MKIKKPKRIMSLFLAALMCVTSLVGIGTTAYAAEETDDVYLISYPRDGDSNYNAEWGHGSLTFMNGWKTGTSRYTTVRAMGSYNGNICYCIEIGVPQQTGDSFTKKGEDFWDNYPSSYNSTISPDDIKLFIGRIFQYGYTGTISTSWRSQNEGGDKLAHAVATQLLIWETVIGERDENFNKVSTGGKDAVLDQISPNHPLYDKIMSYYNSMAASVQKHSKLPSFLTKTPGSAQEIELEWDGSKYTVTLTDSNNVLSGYKFSSNDSGVQFSVSGNKLTITAEKAPSDGLTITAEKTAQRKGVITWTDGIYGPNGGVQDTVTYAQTVNDPVKGFLKLKVSYGSAKIVKTSEDGKVDGISFRIQGNGIDKTVKTENGGQIQVDNLMPGVYTVTEQEYDRYEPQESRRVTVVAGQVATVNFNNTLKRGDIEVIKSSEDNFNEGVTFHLYGTSLSGIAVDEYAVTDKNGVATFEDVLISGTTPYTIEEVDTAIRYVIPEDQSAPVKWNEVTTRNFTNILKKFTVTVTKSDAETGTAQGNASLAGAKYGIFKGEQLIDEYYTDENGQFTTKEYICGADWTIKELEPSEGYLLDPTVHKVGAEPELYTIEHNQTANDVTEQVIKGNIAIIKHTDDGETQIETPEEGAVFEVYLKSAGSFANAKESERDTLICDENGFAQTKDMPYGTYTVHQVSGWEGRELMDDFDVFIAKDAQTYRYLINNSNFESYIQVVKVDAETGKTIPYAGAGFQIYDPSGNLITMEFTYPTPTTVDTFYTDANGSLVTPEKLPYGQGYSIVEVQSPYGYVLDSTPVYFDVTEENSSEESGVTVIKVEKTNMPQKGTISIEKTGEVFSGVSVSGGTDENGQELPVIYQPIYEKQGLPDTVYEIRAAEDVVTPDGTLRYSKGELVDTVTTDETGFAKSKELYLGKYEIKEVKAGYGMVLSSEVHTVELIYAGQNVAVTETATSFVNERQKVEVSLEKALETNELFGIGNNGEIKNISFGLFADEELVSASGTSIPKDGLLEIITLDENGRATVGTDLPLGSYYVKELATDEHYQLSGEKYPVVFEYAGQEAATVVIAVNDGEPMENRLIYGSVSGKKVDENGEGLGGALIGLFKSDDVEFTEENALMTAVSGDDGSFTFENLPYGSWYIREIKQPTGFVLDETVYDVNISENEQVVEIEIVNKLVRGNIALTKVDAEYTDTKLTGAVFEVYKDSNDNGELDSEDELLGTLTEKEIGQYEMNDLLYGRFFVKESKAPEGFTLDEGVYEVFIDTDGKTYQVENTEGRGFANEPMRGNLKIVKTSSDGKVEGFAFRITGANGYDVTLETDENGEIFLEGLRIGEYKISEVNNSASAMYILPADKEAAVQTGSTTVVEMHNELRDTPKTGDDSKLGLWLVLAGVSAAGIAACGILGFKRKKKKEDN</sequence>
<evidence type="ECO:0000256" key="3">
    <source>
        <dbReference type="ARBA" id="ARBA00022729"/>
    </source>
</evidence>